<dbReference type="PANTHER" id="PTHR46333:SF2">
    <property type="entry name" value="CYTOKINESIS PROTEIN 3"/>
    <property type="match status" value="1"/>
</dbReference>
<proteinExistence type="predicted"/>
<protein>
    <submittedName>
        <fullName evidence="2">Transglutaminase domain-containing protein</fullName>
    </submittedName>
</protein>
<dbReference type="PROSITE" id="PS51257">
    <property type="entry name" value="PROKAR_LIPOPROTEIN"/>
    <property type="match status" value="1"/>
</dbReference>
<sequence>MKPLSFVKKAVVFTVLTMLTAGCSLLTPLEINAKPQQSKWDRIAEKANEDMDLQRLNLQSYAEQVGATLSSPTYRKFAVNSKVRIAGEVDRYQDLQSDLVWIEVKKTDKGADQESFSYYAPLENGKFNRRIQLFAGKGKYQVTVRLPSQQEKDRYYDLARFDVININPHLKRDIAYTRMGHKLDLQLSQPKTGLLKAENRVQLKGSFQGEGTQRLMVRVEKGSERWEHLVQTDAGRFTAQVPLLYGKGLHKITLLTPDDRRKRYYHEAASLWVYQKSNQKQKPIEYFRHYEERGIKLESPLTGGGTGNMKYRIKGKIDPEAPDSNKTQHLIVQTKKDGQEATYIIPVKNYRFDHTFWLRFGPGEYEVTVNVPEITEERRDYFRFFGVARFTVKNSAQEDLRNLLPSRGIQSDSERIRKLAEKLTKGRTGDREKALAIYEYVSKNIRYDVQKYKNDEFEYDDSAIKTLQDRSGVCQDYSFLAVALLRSIDMETRFVEGYAEGSRHAWVEVLVDGKWLTLDPTWGSGYLNQQDQFISRYTTKYFDPDSGEFAKTHKRTGVMY</sequence>
<gene>
    <name evidence="2" type="ORF">GXN76_02750</name>
</gene>
<evidence type="ECO:0000313" key="3">
    <source>
        <dbReference type="Proteomes" id="UP000503088"/>
    </source>
</evidence>
<accession>A0A7D4BGE9</accession>
<dbReference type="SUPFAM" id="SSF54001">
    <property type="entry name" value="Cysteine proteinases"/>
    <property type="match status" value="1"/>
</dbReference>
<keyword evidence="3" id="KW-1185">Reference proteome</keyword>
<dbReference type="InterPro" id="IPR038765">
    <property type="entry name" value="Papain-like_cys_pep_sf"/>
</dbReference>
<dbReference type="KEGG" id="kpul:GXN76_02750"/>
<dbReference type="Pfam" id="PF01841">
    <property type="entry name" value="Transglut_core"/>
    <property type="match status" value="1"/>
</dbReference>
<dbReference type="Gene3D" id="3.10.620.30">
    <property type="match status" value="1"/>
</dbReference>
<dbReference type="EMBL" id="CP048104">
    <property type="protein sequence ID" value="QKG83495.1"/>
    <property type="molecule type" value="Genomic_DNA"/>
</dbReference>
<evidence type="ECO:0000259" key="1">
    <source>
        <dbReference type="SMART" id="SM00460"/>
    </source>
</evidence>
<name>A0A7D4BGE9_9BACL</name>
<evidence type="ECO:0000313" key="2">
    <source>
        <dbReference type="EMBL" id="QKG83495.1"/>
    </source>
</evidence>
<dbReference type="GO" id="GO:0005737">
    <property type="term" value="C:cytoplasm"/>
    <property type="evidence" value="ECO:0007669"/>
    <property type="project" value="TreeGrafter"/>
</dbReference>
<dbReference type="RefSeq" id="WP_173220286.1">
    <property type="nucleotide sequence ID" value="NZ_CP048104.1"/>
</dbReference>
<dbReference type="AlphaFoldDB" id="A0A7D4BGE9"/>
<organism evidence="2 3">
    <name type="scientific">Kroppenstedtia pulmonis</name>
    <dbReference type="NCBI Taxonomy" id="1380685"/>
    <lineage>
        <taxon>Bacteria</taxon>
        <taxon>Bacillati</taxon>
        <taxon>Bacillota</taxon>
        <taxon>Bacilli</taxon>
        <taxon>Bacillales</taxon>
        <taxon>Thermoactinomycetaceae</taxon>
        <taxon>Kroppenstedtia</taxon>
    </lineage>
</organism>
<dbReference type="InterPro" id="IPR002931">
    <property type="entry name" value="Transglutaminase-like"/>
</dbReference>
<reference evidence="2 3" key="1">
    <citation type="submission" date="2020-01" db="EMBL/GenBank/DDBJ databases">
        <authorList>
            <person name="Gulvik C.A."/>
            <person name="Batra D.G."/>
        </authorList>
    </citation>
    <scope>NUCLEOTIDE SEQUENCE [LARGE SCALE GENOMIC DNA]</scope>
    <source>
        <strain evidence="2 3">W9323</strain>
    </source>
</reference>
<dbReference type="Proteomes" id="UP000503088">
    <property type="component" value="Chromosome"/>
</dbReference>
<dbReference type="InterPro" id="IPR052557">
    <property type="entry name" value="CAP/Cytokinesis_protein"/>
</dbReference>
<dbReference type="PANTHER" id="PTHR46333">
    <property type="entry name" value="CYTOKINESIS PROTEIN 3"/>
    <property type="match status" value="1"/>
</dbReference>
<dbReference type="SMART" id="SM00460">
    <property type="entry name" value="TGc"/>
    <property type="match status" value="1"/>
</dbReference>
<feature type="domain" description="Transglutaminase-like" evidence="1">
    <location>
        <begin position="466"/>
        <end position="522"/>
    </location>
</feature>